<accession>A0A9D5ANM3</accession>
<feature type="region of interest" description="Disordered" evidence="3">
    <location>
        <begin position="421"/>
        <end position="459"/>
    </location>
</feature>
<protein>
    <recommendedName>
        <fullName evidence="7">Protein CHUP1, chloroplastic</fullName>
    </recommendedName>
</protein>
<evidence type="ECO:0000313" key="6">
    <source>
        <dbReference type="Proteomes" id="UP001058974"/>
    </source>
</evidence>
<evidence type="ECO:0000256" key="1">
    <source>
        <dbReference type="ARBA" id="ARBA00023054"/>
    </source>
</evidence>
<dbReference type="Gramene" id="Psat5g295160.1">
    <property type="protein sequence ID" value="Psat5g295160.1.cds"/>
    <property type="gene ID" value="Psat5g295160"/>
</dbReference>
<evidence type="ECO:0000256" key="4">
    <source>
        <dbReference type="SAM" id="Phobius"/>
    </source>
</evidence>
<dbReference type="Gramene" id="PSAT_LOCUS19304_t1">
    <property type="protein sequence ID" value="CAL5199961.1"/>
    <property type="gene ID" value="PSAT_LOCUS19304"/>
</dbReference>
<feature type="compositionally biased region" description="Basic residues" evidence="3">
    <location>
        <begin position="507"/>
        <end position="517"/>
    </location>
</feature>
<gene>
    <name evidence="5" type="ORF">KIW84_058123</name>
</gene>
<name>A0A9D5ANM3_PEA</name>
<feature type="region of interest" description="Disordered" evidence="3">
    <location>
        <begin position="372"/>
        <end position="393"/>
    </location>
</feature>
<keyword evidence="4" id="KW-0472">Membrane</keyword>
<organism evidence="5 6">
    <name type="scientific">Pisum sativum</name>
    <name type="common">Garden pea</name>
    <name type="synonym">Lathyrus oleraceus</name>
    <dbReference type="NCBI Taxonomy" id="3888"/>
    <lineage>
        <taxon>Eukaryota</taxon>
        <taxon>Viridiplantae</taxon>
        <taxon>Streptophyta</taxon>
        <taxon>Embryophyta</taxon>
        <taxon>Tracheophyta</taxon>
        <taxon>Spermatophyta</taxon>
        <taxon>Magnoliopsida</taxon>
        <taxon>eudicotyledons</taxon>
        <taxon>Gunneridae</taxon>
        <taxon>Pentapetalae</taxon>
        <taxon>rosids</taxon>
        <taxon>fabids</taxon>
        <taxon>Fabales</taxon>
        <taxon>Fabaceae</taxon>
        <taxon>Papilionoideae</taxon>
        <taxon>50 kb inversion clade</taxon>
        <taxon>NPAAA clade</taxon>
        <taxon>Hologalegina</taxon>
        <taxon>IRL clade</taxon>
        <taxon>Fabeae</taxon>
        <taxon>Lathyrus</taxon>
    </lineage>
</organism>
<evidence type="ECO:0000256" key="2">
    <source>
        <dbReference type="SAM" id="Coils"/>
    </source>
</evidence>
<dbReference type="AlphaFoldDB" id="A0A9D5ANM3"/>
<dbReference type="GO" id="GO:0055028">
    <property type="term" value="C:cortical microtubule"/>
    <property type="evidence" value="ECO:0007669"/>
    <property type="project" value="TreeGrafter"/>
</dbReference>
<dbReference type="Gramene" id="Psat5g295160.2">
    <property type="protein sequence ID" value="Psat5g295160.2.cds"/>
    <property type="gene ID" value="Psat5g295160"/>
</dbReference>
<comment type="caution">
    <text evidence="5">The sequence shown here is derived from an EMBL/GenBank/DDBJ whole genome shotgun (WGS) entry which is preliminary data.</text>
</comment>
<dbReference type="EMBL" id="JAMSHJ010000005">
    <property type="protein sequence ID" value="KAI5413856.1"/>
    <property type="molecule type" value="Genomic_DNA"/>
</dbReference>
<dbReference type="PANTHER" id="PTHR31342:SF59">
    <property type="entry name" value="PUTATIVE-RELATED"/>
    <property type="match status" value="1"/>
</dbReference>
<feature type="compositionally biased region" description="Basic and acidic residues" evidence="3">
    <location>
        <begin position="448"/>
        <end position="459"/>
    </location>
</feature>
<evidence type="ECO:0000256" key="3">
    <source>
        <dbReference type="SAM" id="MobiDB-lite"/>
    </source>
</evidence>
<dbReference type="InterPro" id="IPR040265">
    <property type="entry name" value="CHUP1/IPGA1-like"/>
</dbReference>
<dbReference type="GO" id="GO:0072699">
    <property type="term" value="P:protein localization to cortical microtubule cytoskeleton"/>
    <property type="evidence" value="ECO:0007669"/>
    <property type="project" value="TreeGrafter"/>
</dbReference>
<sequence length="517" mass="59989">MMIKKDKGVKPILVNIGLALGFSFAGFLCSRLRINQGHEIDATCTDESRSGNSPIDLLSNTKNGDRDEFLLPEFDELVKEVEFEVESRKLEVRTSRPYAGSDKDDYENEIHRLKNMVRMLQDKEQNLEVQLLEYYGLREQETVVMELENRLKISNMEVNMFNLKAKKLQSENRRLKEQVSDHANVLAELDAARAKIELLNKEIRREAEQNKERIVSLQQRVAKLQDQECKDAASDQDIKIKLQKLEALESEVEELRKSNSRLQIENSDLTRRFDSTQIHANDANQESERLRKENEDLMKQIEQLQSDRRSDIEELVYMRWVNARLRHELQNHQPLHNKMVAKDLSKSLNPTSEIEAEKLRLEYADTNGLGSTMDFDLNQRSSSQSSSITDSGEYDHFSARTNATTQNKFFSKLRRLILGKDRHRRHSQVSSKYQEDINSQPRNTSTDTDGRTSFDRRNSSFDGRTSFDRRYSSFDGEGSFSDFLGLEKSDFEKYAEALEDSSANDKHQRRGRSTSFS</sequence>
<feature type="coiled-coil region" evidence="2">
    <location>
        <begin position="103"/>
        <end position="314"/>
    </location>
</feature>
<proteinExistence type="predicted"/>
<keyword evidence="1 2" id="KW-0175">Coiled coil</keyword>
<keyword evidence="6" id="KW-1185">Reference proteome</keyword>
<evidence type="ECO:0000313" key="5">
    <source>
        <dbReference type="EMBL" id="KAI5413856.1"/>
    </source>
</evidence>
<feature type="compositionally biased region" description="Polar residues" evidence="3">
    <location>
        <begin position="428"/>
        <end position="447"/>
    </location>
</feature>
<dbReference type="Gramene" id="Psat05G0812300-T1">
    <property type="protein sequence ID" value="KAI5413856.1"/>
    <property type="gene ID" value="KIW84_058123"/>
</dbReference>
<evidence type="ECO:0008006" key="7">
    <source>
        <dbReference type="Google" id="ProtNLM"/>
    </source>
</evidence>
<feature type="transmembrane region" description="Helical" evidence="4">
    <location>
        <begin position="12"/>
        <end position="34"/>
    </location>
</feature>
<feature type="region of interest" description="Disordered" evidence="3">
    <location>
        <begin position="497"/>
        <end position="517"/>
    </location>
</feature>
<dbReference type="Proteomes" id="UP001058974">
    <property type="component" value="Chromosome 5"/>
</dbReference>
<dbReference type="PANTHER" id="PTHR31342">
    <property type="entry name" value="PROTEIN CHUP1, CHLOROPLASTIC"/>
    <property type="match status" value="1"/>
</dbReference>
<keyword evidence="4" id="KW-1133">Transmembrane helix</keyword>
<keyword evidence="4" id="KW-0812">Transmembrane</keyword>
<reference evidence="5 6" key="1">
    <citation type="journal article" date="2022" name="Nat. Genet.">
        <title>Improved pea reference genome and pan-genome highlight genomic features and evolutionary characteristics.</title>
        <authorList>
            <person name="Yang T."/>
            <person name="Liu R."/>
            <person name="Luo Y."/>
            <person name="Hu S."/>
            <person name="Wang D."/>
            <person name="Wang C."/>
            <person name="Pandey M.K."/>
            <person name="Ge S."/>
            <person name="Xu Q."/>
            <person name="Li N."/>
            <person name="Li G."/>
            <person name="Huang Y."/>
            <person name="Saxena R.K."/>
            <person name="Ji Y."/>
            <person name="Li M."/>
            <person name="Yan X."/>
            <person name="He Y."/>
            <person name="Liu Y."/>
            <person name="Wang X."/>
            <person name="Xiang C."/>
            <person name="Varshney R.K."/>
            <person name="Ding H."/>
            <person name="Gao S."/>
            <person name="Zong X."/>
        </authorList>
    </citation>
    <scope>NUCLEOTIDE SEQUENCE [LARGE SCALE GENOMIC DNA]</scope>
    <source>
        <strain evidence="5 6">cv. Zhongwan 6</strain>
    </source>
</reference>